<evidence type="ECO:0000256" key="1">
    <source>
        <dbReference type="ARBA" id="ARBA00022741"/>
    </source>
</evidence>
<dbReference type="GO" id="GO:0003677">
    <property type="term" value="F:DNA binding"/>
    <property type="evidence" value="ECO:0007669"/>
    <property type="project" value="InterPro"/>
</dbReference>
<sequence length="821" mass="93339">MKKNEKLSPEHAKVLEEEQQLLLLVKQGLLMLAVEDKELNISNLHFNNIIELRDSLAETLPEDVPAVMAQMERLVLLHSQQDSHNTAFGFNLDTPYFAHIRLRENKRDRDLLIGNQNCFSTHLPCPIVDWKNAPISQIFYRHHEGDEYVEDIGERELEGELVTRRMLLIENGILRRINWPGGILEDLSPELEKSNKWHLVSQKIPQLESGQDKTLDELQSPEKYKSSTGKTTDLNFSGYRVDKHLRQITALVDPQQFEVITHSESGIVLIQGGAGSGKTTVSLHRLAYLMSKKPQYFKPKTVLPIVFGPALANYMSKVLPALGVNGVRPRTYHKWVSGLRRRVLPELPVHYAENTPMEVIELKRHPLWLKYYQEEIQKHTAKFRELFEEKLAKVEGLEVLLQAWDALSESALIPRLLHLVRWSKGDASIQDIPQLSSARMEKQLDNVLEQTFPELLDSPQLLTSQIWNDCLVRKELLFETVERLVPGEFSEAQLSSVWTWAVRQYQKRRESGVVIESDRVSLTEQVEGFGSKDLNFTDEKTLLDEEDDTLLLLLYQLLMGPLIRKNGEPLIYTHLVLDEAQDFGSLEFQLLVSLTPEKRPSVTLAGDLDQRIMIGRKHETWEESLGHLTLPDGSKPDVTALAPLKIGYRSTHEIMSVAKTIIGEHSVNTVWNSTRHGAPVDVFRFRERGALVAFLADTLKDLSIREPLASVAVLARTQETAQTLYEGLQRTDLSNLRFISDQEFSFTPGIDVTDITQTKGLEFDSVIIVDADASTYGPDIRSRQLLYVGVTRAAHQLWLLYSGNSSPLIDGIVDKCSQVKI</sequence>
<keyword evidence="1" id="KW-0547">Nucleotide-binding</keyword>
<dbReference type="InterPro" id="IPR027417">
    <property type="entry name" value="P-loop_NTPase"/>
</dbReference>
<dbReference type="PANTHER" id="PTHR11070">
    <property type="entry name" value="UVRD / RECB / PCRA DNA HELICASE FAMILY MEMBER"/>
    <property type="match status" value="1"/>
</dbReference>
<keyword evidence="2" id="KW-0378">Hydrolase</keyword>
<dbReference type="GO" id="GO:0000725">
    <property type="term" value="P:recombinational repair"/>
    <property type="evidence" value="ECO:0007669"/>
    <property type="project" value="TreeGrafter"/>
</dbReference>
<feature type="compositionally biased region" description="Basic and acidic residues" evidence="9">
    <location>
        <begin position="210"/>
        <end position="225"/>
    </location>
</feature>
<dbReference type="GO" id="GO:0005829">
    <property type="term" value="C:cytosol"/>
    <property type="evidence" value="ECO:0007669"/>
    <property type="project" value="TreeGrafter"/>
</dbReference>
<dbReference type="GO" id="GO:0043138">
    <property type="term" value="F:3'-5' DNA helicase activity"/>
    <property type="evidence" value="ECO:0007669"/>
    <property type="project" value="UniProtKB-EC"/>
</dbReference>
<organism evidence="11">
    <name type="scientific">marine metagenome</name>
    <dbReference type="NCBI Taxonomy" id="408172"/>
    <lineage>
        <taxon>unclassified sequences</taxon>
        <taxon>metagenomes</taxon>
        <taxon>ecological metagenomes</taxon>
    </lineage>
</organism>
<evidence type="ECO:0000256" key="9">
    <source>
        <dbReference type="SAM" id="MobiDB-lite"/>
    </source>
</evidence>
<dbReference type="Pfam" id="PF13245">
    <property type="entry name" value="AAA_19"/>
    <property type="match status" value="1"/>
</dbReference>
<dbReference type="InterPro" id="IPR000212">
    <property type="entry name" value="DNA_helicase_UvrD/REP"/>
</dbReference>
<evidence type="ECO:0000256" key="5">
    <source>
        <dbReference type="ARBA" id="ARBA00023235"/>
    </source>
</evidence>
<feature type="region of interest" description="Disordered" evidence="9">
    <location>
        <begin position="210"/>
        <end position="229"/>
    </location>
</feature>
<comment type="catalytic activity">
    <reaction evidence="8">
        <text>ATP + H2O = ADP + phosphate + H(+)</text>
        <dbReference type="Rhea" id="RHEA:13065"/>
        <dbReference type="ChEBI" id="CHEBI:15377"/>
        <dbReference type="ChEBI" id="CHEBI:15378"/>
        <dbReference type="ChEBI" id="CHEBI:30616"/>
        <dbReference type="ChEBI" id="CHEBI:43474"/>
        <dbReference type="ChEBI" id="CHEBI:456216"/>
        <dbReference type="EC" id="5.6.2.4"/>
    </reaction>
</comment>
<dbReference type="Pfam" id="PF13538">
    <property type="entry name" value="UvrD_C_2"/>
    <property type="match status" value="1"/>
</dbReference>
<dbReference type="InterPro" id="IPR014017">
    <property type="entry name" value="DNA_helicase_UvrD-like_C"/>
</dbReference>
<comment type="catalytic activity">
    <reaction evidence="6">
        <text>Couples ATP hydrolysis with the unwinding of duplex DNA by translocating in the 3'-5' direction.</text>
        <dbReference type="EC" id="5.6.2.4"/>
    </reaction>
</comment>
<dbReference type="Pfam" id="PF13361">
    <property type="entry name" value="UvrD_C"/>
    <property type="match status" value="1"/>
</dbReference>
<dbReference type="SUPFAM" id="SSF52540">
    <property type="entry name" value="P-loop containing nucleoside triphosphate hydrolases"/>
    <property type="match status" value="1"/>
</dbReference>
<name>A0A381N6X0_9ZZZZ</name>
<dbReference type="GO" id="GO:0016787">
    <property type="term" value="F:hydrolase activity"/>
    <property type="evidence" value="ECO:0007669"/>
    <property type="project" value="UniProtKB-KW"/>
</dbReference>
<evidence type="ECO:0000259" key="10">
    <source>
        <dbReference type="PROSITE" id="PS51198"/>
    </source>
</evidence>
<gene>
    <name evidence="11" type="ORF">METZ01_LOCUS3230</name>
</gene>
<dbReference type="AlphaFoldDB" id="A0A381N6X0"/>
<dbReference type="PANTHER" id="PTHR11070:SF17">
    <property type="entry name" value="DNA HELICASE IV"/>
    <property type="match status" value="1"/>
</dbReference>
<dbReference type="PROSITE" id="PS51198">
    <property type="entry name" value="UVRD_HELICASE_ATP_BIND"/>
    <property type="match status" value="1"/>
</dbReference>
<keyword evidence="5" id="KW-0413">Isomerase</keyword>
<accession>A0A381N6X0</accession>
<reference evidence="11" key="1">
    <citation type="submission" date="2018-05" db="EMBL/GenBank/DDBJ databases">
        <authorList>
            <person name="Lanie J.A."/>
            <person name="Ng W.-L."/>
            <person name="Kazmierczak K.M."/>
            <person name="Andrzejewski T.M."/>
            <person name="Davidsen T.M."/>
            <person name="Wayne K.J."/>
            <person name="Tettelin H."/>
            <person name="Glass J.I."/>
            <person name="Rusch D."/>
            <person name="Podicherti R."/>
            <person name="Tsui H.-C.T."/>
            <person name="Winkler M.E."/>
        </authorList>
    </citation>
    <scope>NUCLEOTIDE SEQUENCE</scope>
</reference>
<evidence type="ECO:0000256" key="2">
    <source>
        <dbReference type="ARBA" id="ARBA00022801"/>
    </source>
</evidence>
<dbReference type="InterPro" id="IPR027785">
    <property type="entry name" value="UvrD-like_helicase_C"/>
</dbReference>
<evidence type="ECO:0000256" key="3">
    <source>
        <dbReference type="ARBA" id="ARBA00022806"/>
    </source>
</evidence>
<feature type="domain" description="UvrD-like helicase ATP-binding" evidence="10">
    <location>
        <begin position="251"/>
        <end position="651"/>
    </location>
</feature>
<dbReference type="EC" id="5.6.2.4" evidence="7"/>
<dbReference type="InterPro" id="IPR014016">
    <property type="entry name" value="UvrD-like_ATP-bd"/>
</dbReference>
<keyword evidence="4" id="KW-0067">ATP-binding</keyword>
<evidence type="ECO:0000313" key="11">
    <source>
        <dbReference type="EMBL" id="SUZ50376.1"/>
    </source>
</evidence>
<dbReference type="Gene3D" id="3.40.50.300">
    <property type="entry name" value="P-loop containing nucleotide triphosphate hydrolases"/>
    <property type="match status" value="3"/>
</dbReference>
<evidence type="ECO:0000256" key="4">
    <source>
        <dbReference type="ARBA" id="ARBA00022840"/>
    </source>
</evidence>
<dbReference type="EMBL" id="UINC01000166">
    <property type="protein sequence ID" value="SUZ50376.1"/>
    <property type="molecule type" value="Genomic_DNA"/>
</dbReference>
<keyword evidence="3" id="KW-0347">Helicase</keyword>
<protein>
    <recommendedName>
        <fullName evidence="7">DNA 3'-5' helicase</fullName>
        <ecNumber evidence="7">5.6.2.4</ecNumber>
    </recommendedName>
</protein>
<evidence type="ECO:0000256" key="7">
    <source>
        <dbReference type="ARBA" id="ARBA00034808"/>
    </source>
</evidence>
<evidence type="ECO:0000256" key="8">
    <source>
        <dbReference type="ARBA" id="ARBA00048988"/>
    </source>
</evidence>
<proteinExistence type="predicted"/>
<evidence type="ECO:0000256" key="6">
    <source>
        <dbReference type="ARBA" id="ARBA00034617"/>
    </source>
</evidence>
<dbReference type="GO" id="GO:0005524">
    <property type="term" value="F:ATP binding"/>
    <property type="evidence" value="ECO:0007669"/>
    <property type="project" value="UniProtKB-KW"/>
</dbReference>